<feature type="binding site" evidence="8">
    <location>
        <position position="53"/>
    </location>
    <ligand>
        <name>Fe cation</name>
        <dbReference type="ChEBI" id="CHEBI:24875"/>
        <label>1</label>
    </ligand>
</feature>
<dbReference type="Proteomes" id="UP000512167">
    <property type="component" value="Chromosome"/>
</dbReference>
<keyword evidence="4 8" id="KW-0479">Metal-binding</keyword>
<accession>A0A7L6N7L5</accession>
<dbReference type="GO" id="GO:0004322">
    <property type="term" value="F:ferroxidase activity"/>
    <property type="evidence" value="ECO:0007669"/>
    <property type="project" value="TreeGrafter"/>
</dbReference>
<evidence type="ECO:0000256" key="1">
    <source>
        <dbReference type="ARBA" id="ARBA00002485"/>
    </source>
</evidence>
<dbReference type="KEGG" id="tbk:HF295_03365"/>
<dbReference type="InterPro" id="IPR008331">
    <property type="entry name" value="Ferritin_DPS_dom"/>
</dbReference>
<dbReference type="GO" id="GO:0005829">
    <property type="term" value="C:cytosol"/>
    <property type="evidence" value="ECO:0007669"/>
    <property type="project" value="TreeGrafter"/>
</dbReference>
<feature type="domain" description="Ferritin-like diiron" evidence="10">
    <location>
        <begin position="1"/>
        <end position="145"/>
    </location>
</feature>
<dbReference type="Gene3D" id="1.20.1260.10">
    <property type="match status" value="1"/>
</dbReference>
<dbReference type="Pfam" id="PF00210">
    <property type="entry name" value="Ferritin"/>
    <property type="match status" value="1"/>
</dbReference>
<keyword evidence="3 9" id="KW-0409">Iron storage</keyword>
<keyword evidence="6 8" id="KW-0408">Iron</keyword>
<dbReference type="GO" id="GO:0008199">
    <property type="term" value="F:ferric iron binding"/>
    <property type="evidence" value="ECO:0007669"/>
    <property type="project" value="InterPro"/>
</dbReference>
<evidence type="ECO:0000256" key="5">
    <source>
        <dbReference type="ARBA" id="ARBA00023002"/>
    </source>
</evidence>
<evidence type="ECO:0000259" key="10">
    <source>
        <dbReference type="PROSITE" id="PS50905"/>
    </source>
</evidence>
<comment type="subcellular location">
    <subcellularLocation>
        <location evidence="9">Cytoplasm</location>
    </subcellularLocation>
</comment>
<feature type="binding site" evidence="8">
    <location>
        <position position="17"/>
    </location>
    <ligand>
        <name>Fe cation</name>
        <dbReference type="ChEBI" id="CHEBI:24875"/>
        <label>1</label>
    </ligand>
</feature>
<name>A0A7L6N7L5_9MOLU</name>
<evidence type="ECO:0000256" key="6">
    <source>
        <dbReference type="ARBA" id="ARBA00023004"/>
    </source>
</evidence>
<dbReference type="PANTHER" id="PTHR11431:SF127">
    <property type="entry name" value="BACTERIAL NON-HEME FERRITIN"/>
    <property type="match status" value="1"/>
</dbReference>
<dbReference type="EC" id="1.16.3.2" evidence="9"/>
<evidence type="ECO:0000256" key="9">
    <source>
        <dbReference type="RuleBase" id="RU361145"/>
    </source>
</evidence>
<dbReference type="GO" id="GO:0006826">
    <property type="term" value="P:iron ion transport"/>
    <property type="evidence" value="ECO:0007669"/>
    <property type="project" value="InterPro"/>
</dbReference>
<dbReference type="PROSITE" id="PS50905">
    <property type="entry name" value="FERRITIN_LIKE"/>
    <property type="match status" value="1"/>
</dbReference>
<dbReference type="AlphaFoldDB" id="A0A7L6N7L5"/>
<sequence length="161" mass="18977">MMNEKMVKAINKQLNFELESAHVYLAMQNYFASLSLEGFEKWFNVQYKEEVEHAEKFMGYLNDRGQRVEITGFESPQNEFKSVLEVLETSLNHEKEVTRRINELMTLAIELNDYASISFLQWYVDEQVEEEANFSALIDKVKMMDGKGLFMLDHQLGKREE</sequence>
<dbReference type="GO" id="GO:0042802">
    <property type="term" value="F:identical protein binding"/>
    <property type="evidence" value="ECO:0007669"/>
    <property type="project" value="UniProtKB-ARBA"/>
</dbReference>
<dbReference type="InterPro" id="IPR012347">
    <property type="entry name" value="Ferritin-like"/>
</dbReference>
<keyword evidence="5" id="KW-0560">Oxidoreductase</keyword>
<keyword evidence="9" id="KW-0963">Cytoplasm</keyword>
<gene>
    <name evidence="11" type="ORF">HF295_03365</name>
</gene>
<dbReference type="FunFam" id="1.20.1260.10:FF:000001">
    <property type="entry name" value="Non-heme ferritin"/>
    <property type="match status" value="1"/>
</dbReference>
<comment type="function">
    <text evidence="1 9">Iron-storage protein.</text>
</comment>
<proteinExistence type="inferred from homology"/>
<evidence type="ECO:0000313" key="11">
    <source>
        <dbReference type="EMBL" id="QLY40965.1"/>
    </source>
</evidence>
<feature type="binding site" evidence="8">
    <location>
        <position position="94"/>
    </location>
    <ligand>
        <name>Fe cation</name>
        <dbReference type="ChEBI" id="CHEBI:24875"/>
        <label>1</label>
    </ligand>
</feature>
<organism evidence="11 12">
    <name type="scientific">Hujiaoplasma nucleasis</name>
    <dbReference type="NCBI Taxonomy" id="2725268"/>
    <lineage>
        <taxon>Bacteria</taxon>
        <taxon>Bacillati</taxon>
        <taxon>Mycoplasmatota</taxon>
        <taxon>Mollicutes</taxon>
        <taxon>Candidatus Izemoplasmatales</taxon>
        <taxon>Hujiaoplasmataceae</taxon>
        <taxon>Hujiaoplasma</taxon>
    </lineage>
</organism>
<dbReference type="CDD" id="cd01055">
    <property type="entry name" value="Nonheme_Ferritin"/>
    <property type="match status" value="1"/>
</dbReference>
<evidence type="ECO:0000256" key="8">
    <source>
        <dbReference type="PIRSR" id="PIRSR601519-1"/>
    </source>
</evidence>
<dbReference type="InterPro" id="IPR041719">
    <property type="entry name" value="Ferritin_prok"/>
</dbReference>
<dbReference type="EMBL" id="CP051151">
    <property type="protein sequence ID" value="QLY40965.1"/>
    <property type="molecule type" value="Genomic_DNA"/>
</dbReference>
<feature type="binding site" evidence="8">
    <location>
        <position position="127"/>
    </location>
    <ligand>
        <name>Fe cation</name>
        <dbReference type="ChEBI" id="CHEBI:24875"/>
        <label>1</label>
    </ligand>
</feature>
<evidence type="ECO:0000256" key="2">
    <source>
        <dbReference type="ARBA" id="ARBA00006950"/>
    </source>
</evidence>
<reference evidence="11 12" key="1">
    <citation type="submission" date="2020-04" db="EMBL/GenBank/DDBJ databases">
        <authorList>
            <person name="Zheng R.K."/>
            <person name="Sun C.M."/>
        </authorList>
    </citation>
    <scope>NUCLEOTIDE SEQUENCE [LARGE SCALE GENOMIC DNA]</scope>
    <source>
        <strain evidence="12">zrk29</strain>
    </source>
</reference>
<dbReference type="InterPro" id="IPR009040">
    <property type="entry name" value="Ferritin-like_diiron"/>
</dbReference>
<evidence type="ECO:0000256" key="7">
    <source>
        <dbReference type="ARBA" id="ARBA00048035"/>
    </source>
</evidence>
<evidence type="ECO:0000313" key="12">
    <source>
        <dbReference type="Proteomes" id="UP000512167"/>
    </source>
</evidence>
<comment type="similarity">
    <text evidence="2 9">Belongs to the ferritin family. Prokaryotic subfamily.</text>
</comment>
<dbReference type="GO" id="GO:0006879">
    <property type="term" value="P:intracellular iron ion homeostasis"/>
    <property type="evidence" value="ECO:0007669"/>
    <property type="project" value="UniProtKB-KW"/>
</dbReference>
<protein>
    <recommendedName>
        <fullName evidence="9">Ferritin</fullName>
        <ecNumber evidence="9">1.16.3.2</ecNumber>
    </recommendedName>
</protein>
<dbReference type="InterPro" id="IPR001519">
    <property type="entry name" value="Ferritin"/>
</dbReference>
<evidence type="ECO:0000256" key="3">
    <source>
        <dbReference type="ARBA" id="ARBA00022434"/>
    </source>
</evidence>
<dbReference type="SUPFAM" id="SSF47240">
    <property type="entry name" value="Ferritin-like"/>
    <property type="match status" value="1"/>
</dbReference>
<keyword evidence="12" id="KW-1185">Reference proteome</keyword>
<dbReference type="PANTHER" id="PTHR11431">
    <property type="entry name" value="FERRITIN"/>
    <property type="match status" value="1"/>
</dbReference>
<comment type="catalytic activity">
    <reaction evidence="7 9">
        <text>4 Fe(2+) + O2 + 6 H2O = 4 iron(III) oxide-hydroxide + 12 H(+)</text>
        <dbReference type="Rhea" id="RHEA:11972"/>
        <dbReference type="ChEBI" id="CHEBI:15377"/>
        <dbReference type="ChEBI" id="CHEBI:15378"/>
        <dbReference type="ChEBI" id="CHEBI:15379"/>
        <dbReference type="ChEBI" id="CHEBI:29033"/>
        <dbReference type="ChEBI" id="CHEBI:78619"/>
        <dbReference type="EC" id="1.16.3.2"/>
    </reaction>
</comment>
<evidence type="ECO:0000256" key="4">
    <source>
        <dbReference type="ARBA" id="ARBA00022723"/>
    </source>
</evidence>
<feature type="binding site" evidence="8">
    <location>
        <position position="50"/>
    </location>
    <ligand>
        <name>Fe cation</name>
        <dbReference type="ChEBI" id="CHEBI:24875"/>
        <label>1</label>
    </ligand>
</feature>
<dbReference type="InterPro" id="IPR009078">
    <property type="entry name" value="Ferritin-like_SF"/>
</dbReference>
<dbReference type="GO" id="GO:0008198">
    <property type="term" value="F:ferrous iron binding"/>
    <property type="evidence" value="ECO:0007669"/>
    <property type="project" value="TreeGrafter"/>
</dbReference>